<evidence type="ECO:0000313" key="7">
    <source>
        <dbReference type="EMBL" id="KAF1936817.1"/>
    </source>
</evidence>
<dbReference type="InterPro" id="IPR036396">
    <property type="entry name" value="Cyt_P450_sf"/>
</dbReference>
<evidence type="ECO:0000256" key="3">
    <source>
        <dbReference type="ARBA" id="ARBA00022723"/>
    </source>
</evidence>
<dbReference type="GO" id="GO:0020037">
    <property type="term" value="F:heme binding"/>
    <property type="evidence" value="ECO:0007669"/>
    <property type="project" value="InterPro"/>
</dbReference>
<comment type="similarity">
    <text evidence="2">Belongs to the cytochrome P450 family.</text>
</comment>
<evidence type="ECO:0000256" key="2">
    <source>
        <dbReference type="ARBA" id="ARBA00010617"/>
    </source>
</evidence>
<dbReference type="InterPro" id="IPR001128">
    <property type="entry name" value="Cyt_P450"/>
</dbReference>
<dbReference type="InterPro" id="IPR053007">
    <property type="entry name" value="CYP450_monoxygenase_sec-met"/>
</dbReference>
<evidence type="ECO:0000256" key="4">
    <source>
        <dbReference type="ARBA" id="ARBA00023004"/>
    </source>
</evidence>
<dbReference type="InterPro" id="IPR002403">
    <property type="entry name" value="Cyt_P450_E_grp-IV"/>
</dbReference>
<gene>
    <name evidence="7" type="ORF">EJ02DRAFT_413378</name>
</gene>
<dbReference type="GO" id="GO:0005506">
    <property type="term" value="F:iron ion binding"/>
    <property type="evidence" value="ECO:0007669"/>
    <property type="project" value="InterPro"/>
</dbReference>
<keyword evidence="6" id="KW-0812">Transmembrane</keyword>
<dbReference type="Gene3D" id="1.10.630.10">
    <property type="entry name" value="Cytochrome P450"/>
    <property type="match status" value="1"/>
</dbReference>
<protein>
    <submittedName>
        <fullName evidence="7">Cytochrome P450</fullName>
    </submittedName>
</protein>
<feature type="binding site" description="axial binding residue" evidence="5">
    <location>
        <position position="446"/>
    </location>
    <ligand>
        <name>heme</name>
        <dbReference type="ChEBI" id="CHEBI:30413"/>
    </ligand>
    <ligandPart>
        <name>Fe</name>
        <dbReference type="ChEBI" id="CHEBI:18248"/>
    </ligandPart>
</feature>
<sequence>MYSNPTALLSGDHSILTQYALSTILMLGLLFLIVDRILGIKRSDAEPHFLPSGVPYIGHVIGIIRRGVDYYDEMTAKHGKLIYSLAMPGGRLYVVNSSEHMKSIEKAYREISFWFIEASFSKRLSGISNASDRVLKANAEGVKGEASLVVDGMKATHAAMGGQDLHDMVERGLQRAARILEELESDADSASGPASHCLWSWTQHVFSLATSSAVYGPGNPYEDLAVEQGLYQFEDSTMLFLSGLPHQMFNRKGFAARETIVRAFTRFFADKSDEQASQLVKNRAEVLRRYGIPENDVARFETVNGFGILLNLLPTAYWTIWHIFSDCTLLDTVREEAQAALGADASLKDKRCVDAAQQLPLLNSVMHEVLRYNTTGAAVRRVMKDHVLSGQFLLKKDSYCLVPNKGIHFNTDQWGVNARSFQPDRFLKGKTNRESFRGFGGGVNACPGKAFAARLILTIVAALVLRFDIEPCTESGMLDHPGHDESSMAIVVARPARKYRVKFVRRARREE</sequence>
<dbReference type="SUPFAM" id="SSF48264">
    <property type="entry name" value="Cytochrome P450"/>
    <property type="match status" value="1"/>
</dbReference>
<dbReference type="GO" id="GO:0004497">
    <property type="term" value="F:monooxygenase activity"/>
    <property type="evidence" value="ECO:0007669"/>
    <property type="project" value="InterPro"/>
</dbReference>
<dbReference type="PANTHER" id="PTHR47582">
    <property type="entry name" value="P450, PUTATIVE (EUROFUNG)-RELATED"/>
    <property type="match status" value="1"/>
</dbReference>
<evidence type="ECO:0000256" key="1">
    <source>
        <dbReference type="ARBA" id="ARBA00001971"/>
    </source>
</evidence>
<dbReference type="PANTHER" id="PTHR47582:SF1">
    <property type="entry name" value="P450, PUTATIVE (EUROFUNG)-RELATED"/>
    <property type="match status" value="1"/>
</dbReference>
<keyword evidence="6" id="KW-0472">Membrane</keyword>
<keyword evidence="8" id="KW-1185">Reference proteome</keyword>
<keyword evidence="5" id="KW-0349">Heme</keyword>
<evidence type="ECO:0000256" key="6">
    <source>
        <dbReference type="SAM" id="Phobius"/>
    </source>
</evidence>
<keyword evidence="3 5" id="KW-0479">Metal-binding</keyword>
<name>A0A6A5SHE6_9PLEO</name>
<evidence type="ECO:0000256" key="5">
    <source>
        <dbReference type="PIRSR" id="PIRSR602403-1"/>
    </source>
</evidence>
<accession>A0A6A5SHE6</accession>
<comment type="cofactor">
    <cofactor evidence="1 5">
        <name>heme</name>
        <dbReference type="ChEBI" id="CHEBI:30413"/>
    </cofactor>
</comment>
<keyword evidence="6" id="KW-1133">Transmembrane helix</keyword>
<dbReference type="CDD" id="cd11040">
    <property type="entry name" value="CYP7_CYP8-like"/>
    <property type="match status" value="1"/>
</dbReference>
<dbReference type="GO" id="GO:0016705">
    <property type="term" value="F:oxidoreductase activity, acting on paired donors, with incorporation or reduction of molecular oxygen"/>
    <property type="evidence" value="ECO:0007669"/>
    <property type="project" value="InterPro"/>
</dbReference>
<keyword evidence="4 5" id="KW-0408">Iron</keyword>
<organism evidence="7 8">
    <name type="scientific">Clathrospora elynae</name>
    <dbReference type="NCBI Taxonomy" id="706981"/>
    <lineage>
        <taxon>Eukaryota</taxon>
        <taxon>Fungi</taxon>
        <taxon>Dikarya</taxon>
        <taxon>Ascomycota</taxon>
        <taxon>Pezizomycotina</taxon>
        <taxon>Dothideomycetes</taxon>
        <taxon>Pleosporomycetidae</taxon>
        <taxon>Pleosporales</taxon>
        <taxon>Diademaceae</taxon>
        <taxon>Clathrospora</taxon>
    </lineage>
</organism>
<dbReference type="Pfam" id="PF00067">
    <property type="entry name" value="p450"/>
    <property type="match status" value="1"/>
</dbReference>
<feature type="transmembrane region" description="Helical" evidence="6">
    <location>
        <begin position="15"/>
        <end position="34"/>
    </location>
</feature>
<proteinExistence type="inferred from homology"/>
<dbReference type="Proteomes" id="UP000800038">
    <property type="component" value="Unassembled WGS sequence"/>
</dbReference>
<dbReference type="AlphaFoldDB" id="A0A6A5SHE6"/>
<reference evidence="7" key="1">
    <citation type="journal article" date="2020" name="Stud. Mycol.">
        <title>101 Dothideomycetes genomes: a test case for predicting lifestyles and emergence of pathogens.</title>
        <authorList>
            <person name="Haridas S."/>
            <person name="Albert R."/>
            <person name="Binder M."/>
            <person name="Bloem J."/>
            <person name="Labutti K."/>
            <person name="Salamov A."/>
            <person name="Andreopoulos B."/>
            <person name="Baker S."/>
            <person name="Barry K."/>
            <person name="Bills G."/>
            <person name="Bluhm B."/>
            <person name="Cannon C."/>
            <person name="Castanera R."/>
            <person name="Culley D."/>
            <person name="Daum C."/>
            <person name="Ezra D."/>
            <person name="Gonzalez J."/>
            <person name="Henrissat B."/>
            <person name="Kuo A."/>
            <person name="Liang C."/>
            <person name="Lipzen A."/>
            <person name="Lutzoni F."/>
            <person name="Magnuson J."/>
            <person name="Mondo S."/>
            <person name="Nolan M."/>
            <person name="Ohm R."/>
            <person name="Pangilinan J."/>
            <person name="Park H.-J."/>
            <person name="Ramirez L."/>
            <person name="Alfaro M."/>
            <person name="Sun H."/>
            <person name="Tritt A."/>
            <person name="Yoshinaga Y."/>
            <person name="Zwiers L.-H."/>
            <person name="Turgeon B."/>
            <person name="Goodwin S."/>
            <person name="Spatafora J."/>
            <person name="Crous P."/>
            <person name="Grigoriev I."/>
        </authorList>
    </citation>
    <scope>NUCLEOTIDE SEQUENCE</scope>
    <source>
        <strain evidence="7">CBS 161.51</strain>
    </source>
</reference>
<dbReference type="EMBL" id="ML976168">
    <property type="protein sequence ID" value="KAF1936817.1"/>
    <property type="molecule type" value="Genomic_DNA"/>
</dbReference>
<dbReference type="PRINTS" id="PR00465">
    <property type="entry name" value="EP450IV"/>
</dbReference>
<dbReference type="OrthoDB" id="3366823at2759"/>
<evidence type="ECO:0000313" key="8">
    <source>
        <dbReference type="Proteomes" id="UP000800038"/>
    </source>
</evidence>